<organism evidence="1 2">
    <name type="scientific">Vararia minispora EC-137</name>
    <dbReference type="NCBI Taxonomy" id="1314806"/>
    <lineage>
        <taxon>Eukaryota</taxon>
        <taxon>Fungi</taxon>
        <taxon>Dikarya</taxon>
        <taxon>Basidiomycota</taxon>
        <taxon>Agaricomycotina</taxon>
        <taxon>Agaricomycetes</taxon>
        <taxon>Russulales</taxon>
        <taxon>Lachnocladiaceae</taxon>
        <taxon>Vararia</taxon>
    </lineage>
</organism>
<gene>
    <name evidence="1" type="ORF">K488DRAFT_84197</name>
</gene>
<keyword evidence="2" id="KW-1185">Reference proteome</keyword>
<dbReference type="Proteomes" id="UP000814128">
    <property type="component" value="Unassembled WGS sequence"/>
</dbReference>
<evidence type="ECO:0000313" key="2">
    <source>
        <dbReference type="Proteomes" id="UP000814128"/>
    </source>
</evidence>
<reference evidence="1" key="1">
    <citation type="submission" date="2021-02" db="EMBL/GenBank/DDBJ databases">
        <authorList>
            <consortium name="DOE Joint Genome Institute"/>
            <person name="Ahrendt S."/>
            <person name="Looney B.P."/>
            <person name="Miyauchi S."/>
            <person name="Morin E."/>
            <person name="Drula E."/>
            <person name="Courty P.E."/>
            <person name="Chicoki N."/>
            <person name="Fauchery L."/>
            <person name="Kohler A."/>
            <person name="Kuo A."/>
            <person name="Labutti K."/>
            <person name="Pangilinan J."/>
            <person name="Lipzen A."/>
            <person name="Riley R."/>
            <person name="Andreopoulos W."/>
            <person name="He G."/>
            <person name="Johnson J."/>
            <person name="Barry K.W."/>
            <person name="Grigoriev I.V."/>
            <person name="Nagy L."/>
            <person name="Hibbett D."/>
            <person name="Henrissat B."/>
            <person name="Matheny P.B."/>
            <person name="Labbe J."/>
            <person name="Martin F."/>
        </authorList>
    </citation>
    <scope>NUCLEOTIDE SEQUENCE</scope>
    <source>
        <strain evidence="1">EC-137</strain>
    </source>
</reference>
<evidence type="ECO:0000313" key="1">
    <source>
        <dbReference type="EMBL" id="KAI0034223.1"/>
    </source>
</evidence>
<protein>
    <submittedName>
        <fullName evidence="1">Uncharacterized protein</fullName>
    </submittedName>
</protein>
<proteinExistence type="predicted"/>
<sequence length="493" mass="53673">MKDMETRPQIVRAAPAVEEESKKRRRSLVESTTQLQRHVRRRSSRLRDDSILRSGESQPTSSGARIVILQRELEQLQADLSSTKLELEHQRSVNVYLLAQKSRVEAELAQVTGARNAQAAELLSLRADLANRTLVDRTSDARDEELATLKAFLSKTDDFSGAQILQSVQDLNTEIVQLAAAVSEEFPLSRRGPSSWTPAQAEVIQNALGDGMLGLLRDRDHEEDPSLVQLAVQAWEVRCCQDILDAFCVGLTPEVDRFLCALFEEMQTSESQATTSRWRALTHLHARNLMIRFASASSETPPPSYASTSSSCMSVMPVVSRAAAAYPTPESSNNNTPASQMLALPSMPLALAVPTTPTAHANLDGLQAILALSGCTDERGTSVGLLAERFGDAVARIGEAAEELARAVREGVSSAWFAVRVAPPAHSFNVTDMDNTYVGFGNETADVLCTVGLGLEVVSRTETTPDEIQPGTGLQRMLLLKPQVVLESVQELL</sequence>
<comment type="caution">
    <text evidence="1">The sequence shown here is derived from an EMBL/GenBank/DDBJ whole genome shotgun (WGS) entry which is preliminary data.</text>
</comment>
<accession>A0ACB8QRT6</accession>
<dbReference type="EMBL" id="MU273504">
    <property type="protein sequence ID" value="KAI0034223.1"/>
    <property type="molecule type" value="Genomic_DNA"/>
</dbReference>
<reference evidence="1" key="2">
    <citation type="journal article" date="2022" name="New Phytol.">
        <title>Evolutionary transition to the ectomycorrhizal habit in the genomes of a hyperdiverse lineage of mushroom-forming fungi.</title>
        <authorList>
            <person name="Looney B."/>
            <person name="Miyauchi S."/>
            <person name="Morin E."/>
            <person name="Drula E."/>
            <person name="Courty P.E."/>
            <person name="Kohler A."/>
            <person name="Kuo A."/>
            <person name="LaButti K."/>
            <person name="Pangilinan J."/>
            <person name="Lipzen A."/>
            <person name="Riley R."/>
            <person name="Andreopoulos W."/>
            <person name="He G."/>
            <person name="Johnson J."/>
            <person name="Nolan M."/>
            <person name="Tritt A."/>
            <person name="Barry K.W."/>
            <person name="Grigoriev I.V."/>
            <person name="Nagy L.G."/>
            <person name="Hibbett D."/>
            <person name="Henrissat B."/>
            <person name="Matheny P.B."/>
            <person name="Labbe J."/>
            <person name="Martin F.M."/>
        </authorList>
    </citation>
    <scope>NUCLEOTIDE SEQUENCE</scope>
    <source>
        <strain evidence="1">EC-137</strain>
    </source>
</reference>
<name>A0ACB8QRT6_9AGAM</name>